<sequence>MSPSRSRIHLGLLVVVACGDSGVQSTDSSAGTSGGEPTATQATTATEGDGPTSGGPDNITDSPTGTITGGVTDGPASGTEATTEATTDTAGDTDTGGEPAPASGCEGRLEPVVHTGQIEVVGDGTAASCSEQAVHDAVAALNAAGGGTLTFACGGAHTITLTQSARFTASAIVDGNGEITLSGGGAVRVIELDHDLEFVVQRITIRDGHVAAGSENESGAGLLSPWFGTLKIIDATFENNHSASEAADVGGGAIYAGGLTECVLSGARFIGNSGSIGGGVLSRSTNLRVIDTVFIDNTATTYADGGQYGNGGGLYIDRMWLDAPVDFVLCGGVFTGNHAKQHGSAFFSYNLEGTGAVFDRSVFTDNDMQDSPGGGTGSVYHQGVPLRLLDSTLAGNSTGGHAGGLFLGGGTDAEIVNCTFAGNSTPGNAGALWAGDGVVDVTNTTFSGNSADYGPVIFKGEAGVVTLENTIFADNTTANEFSALACHATFADAGGNIQWPDHKNNGSPDTPCADGIVFADPMLAPLADNGGAAPTMAIAAGSPAVDVAEECPPYDQRGLPRAGACDAGAYEYQP</sequence>
<dbReference type="EMBL" id="JAQNDN010000004">
    <property type="protein sequence ID" value="MDC0668341.1"/>
    <property type="molecule type" value="Genomic_DNA"/>
</dbReference>
<evidence type="ECO:0000313" key="2">
    <source>
        <dbReference type="EMBL" id="MDC0668341.1"/>
    </source>
</evidence>
<gene>
    <name evidence="2" type="ORF">POL58_11350</name>
</gene>
<feature type="region of interest" description="Disordered" evidence="1">
    <location>
        <begin position="22"/>
        <end position="107"/>
    </location>
</feature>
<dbReference type="PROSITE" id="PS51257">
    <property type="entry name" value="PROKAR_LIPOPROTEIN"/>
    <property type="match status" value="1"/>
</dbReference>
<evidence type="ECO:0000313" key="3">
    <source>
        <dbReference type="Proteomes" id="UP001217838"/>
    </source>
</evidence>
<accession>A0ABT5B2L8</accession>
<feature type="compositionally biased region" description="Polar residues" evidence="1">
    <location>
        <begin position="22"/>
        <end position="31"/>
    </location>
</feature>
<dbReference type="RefSeq" id="WP_271997378.1">
    <property type="nucleotide sequence ID" value="NZ_JAQNDN010000004.1"/>
</dbReference>
<organism evidence="2 3">
    <name type="scientific">Nannocystis radixulma</name>
    <dbReference type="NCBI Taxonomy" id="2995305"/>
    <lineage>
        <taxon>Bacteria</taxon>
        <taxon>Pseudomonadati</taxon>
        <taxon>Myxococcota</taxon>
        <taxon>Polyangia</taxon>
        <taxon>Nannocystales</taxon>
        <taxon>Nannocystaceae</taxon>
        <taxon>Nannocystis</taxon>
    </lineage>
</organism>
<name>A0ABT5B2L8_9BACT</name>
<evidence type="ECO:0008006" key="4">
    <source>
        <dbReference type="Google" id="ProtNLM"/>
    </source>
</evidence>
<dbReference type="PANTHER" id="PTHR11319">
    <property type="entry name" value="G PROTEIN-COUPLED RECEPTOR-RELATED"/>
    <property type="match status" value="1"/>
</dbReference>
<reference evidence="2 3" key="1">
    <citation type="submission" date="2022-11" db="EMBL/GenBank/DDBJ databases">
        <title>Minimal conservation of predation-associated metabolite biosynthetic gene clusters underscores biosynthetic potential of Myxococcota including descriptions for ten novel species: Archangium lansinium sp. nov., Myxococcus landrumus sp. nov., Nannocystis bai.</title>
        <authorList>
            <person name="Ahearne A."/>
            <person name="Stevens C."/>
            <person name="Dowd S."/>
        </authorList>
    </citation>
    <scope>NUCLEOTIDE SEQUENCE [LARGE SCALE GENOMIC DNA]</scope>
    <source>
        <strain evidence="2 3">NCELM</strain>
    </source>
</reference>
<dbReference type="InterPro" id="IPR059226">
    <property type="entry name" value="Choice_anch_Q_dom"/>
</dbReference>
<dbReference type="NCBIfam" id="NF041518">
    <property type="entry name" value="choice_anch_Q"/>
    <property type="match status" value="1"/>
</dbReference>
<proteinExistence type="predicted"/>
<dbReference type="Proteomes" id="UP001217838">
    <property type="component" value="Unassembled WGS sequence"/>
</dbReference>
<dbReference type="PANTHER" id="PTHR11319:SF35">
    <property type="entry name" value="OUTER MEMBRANE PROTEIN PMPC-RELATED"/>
    <property type="match status" value="1"/>
</dbReference>
<protein>
    <recommendedName>
        <fullName evidence="4">CSLREA domain-containing protein</fullName>
    </recommendedName>
</protein>
<evidence type="ECO:0000256" key="1">
    <source>
        <dbReference type="SAM" id="MobiDB-lite"/>
    </source>
</evidence>
<feature type="compositionally biased region" description="Low complexity" evidence="1">
    <location>
        <begin position="79"/>
        <end position="98"/>
    </location>
</feature>
<comment type="caution">
    <text evidence="2">The sequence shown here is derived from an EMBL/GenBank/DDBJ whole genome shotgun (WGS) entry which is preliminary data.</text>
</comment>
<keyword evidence="3" id="KW-1185">Reference proteome</keyword>
<dbReference type="SUPFAM" id="SSF51126">
    <property type="entry name" value="Pectin lyase-like"/>
    <property type="match status" value="2"/>
</dbReference>
<dbReference type="InterPro" id="IPR011050">
    <property type="entry name" value="Pectin_lyase_fold/virulence"/>
</dbReference>